<name>A0ABW8YP23_9SPHN</name>
<organism evidence="2 3">
    <name type="scientific">Sphingomonas plantiphila</name>
    <dbReference type="NCBI Taxonomy" id="3163295"/>
    <lineage>
        <taxon>Bacteria</taxon>
        <taxon>Pseudomonadati</taxon>
        <taxon>Pseudomonadota</taxon>
        <taxon>Alphaproteobacteria</taxon>
        <taxon>Sphingomonadales</taxon>
        <taxon>Sphingomonadaceae</taxon>
        <taxon>Sphingomonas</taxon>
    </lineage>
</organism>
<sequence length="178" mass="18878">MRSILALTSLAVLAACAPVIPPAAGPAPAPPVAVPAPTPTPAPPPAAFGGDWRDWTVARGTWVYRQDGQGTIALFGVRESDAELTLRCDRITRQIYLSRRGATPGPMTIRTSTTARALTARPAGGAQPYMAVALAVNDPILDAIGYSRGRFVVEMPPLAPLVVPTWAEIQRVTEDCRR</sequence>
<evidence type="ECO:0008006" key="4">
    <source>
        <dbReference type="Google" id="ProtNLM"/>
    </source>
</evidence>
<evidence type="ECO:0000256" key="1">
    <source>
        <dbReference type="SAM" id="SignalP"/>
    </source>
</evidence>
<comment type="caution">
    <text evidence="2">The sequence shown here is derived from an EMBL/GenBank/DDBJ whole genome shotgun (WGS) entry which is preliminary data.</text>
</comment>
<dbReference type="RefSeq" id="WP_408078551.1">
    <property type="nucleotide sequence ID" value="NZ_JBELQC010000001.1"/>
</dbReference>
<dbReference type="PROSITE" id="PS51257">
    <property type="entry name" value="PROKAR_LIPOPROTEIN"/>
    <property type="match status" value="1"/>
</dbReference>
<dbReference type="EMBL" id="JBELQC010000001">
    <property type="protein sequence ID" value="MFL9841660.1"/>
    <property type="molecule type" value="Genomic_DNA"/>
</dbReference>
<keyword evidence="3" id="KW-1185">Reference proteome</keyword>
<feature type="signal peptide" evidence="1">
    <location>
        <begin position="1"/>
        <end position="17"/>
    </location>
</feature>
<evidence type="ECO:0000313" key="3">
    <source>
        <dbReference type="Proteomes" id="UP001629244"/>
    </source>
</evidence>
<proteinExistence type="predicted"/>
<feature type="chain" id="PRO_5046402726" description="Lipoprotein" evidence="1">
    <location>
        <begin position="18"/>
        <end position="178"/>
    </location>
</feature>
<protein>
    <recommendedName>
        <fullName evidence="4">Lipoprotein</fullName>
    </recommendedName>
</protein>
<accession>A0ABW8YP23</accession>
<keyword evidence="1" id="KW-0732">Signal</keyword>
<evidence type="ECO:0000313" key="2">
    <source>
        <dbReference type="EMBL" id="MFL9841660.1"/>
    </source>
</evidence>
<reference evidence="2 3" key="1">
    <citation type="submission" date="2024-06" db="EMBL/GenBank/DDBJ databases">
        <authorList>
            <person name="Kaempfer P."/>
            <person name="Viver T."/>
        </authorList>
    </citation>
    <scope>NUCLEOTIDE SEQUENCE [LARGE SCALE GENOMIC DNA]</scope>
    <source>
        <strain evidence="2 3">ST-64</strain>
    </source>
</reference>
<dbReference type="Proteomes" id="UP001629244">
    <property type="component" value="Unassembled WGS sequence"/>
</dbReference>
<gene>
    <name evidence="2" type="ORF">ABS767_11855</name>
</gene>